<dbReference type="STRING" id="6248.A0A0K0E646"/>
<dbReference type="InterPro" id="IPR002181">
    <property type="entry name" value="Fibrinogen_a/b/g_C_dom"/>
</dbReference>
<dbReference type="WBParaSite" id="SSTP_0000497700.1">
    <property type="protein sequence ID" value="SSTP_0000497700.1"/>
    <property type="gene ID" value="SSTP_0000497700"/>
</dbReference>
<dbReference type="GO" id="GO:0005615">
    <property type="term" value="C:extracellular space"/>
    <property type="evidence" value="ECO:0007669"/>
    <property type="project" value="TreeGrafter"/>
</dbReference>
<organism evidence="3">
    <name type="scientific">Strongyloides stercoralis</name>
    <name type="common">Threadworm</name>
    <dbReference type="NCBI Taxonomy" id="6248"/>
    <lineage>
        <taxon>Eukaryota</taxon>
        <taxon>Metazoa</taxon>
        <taxon>Ecdysozoa</taxon>
        <taxon>Nematoda</taxon>
        <taxon>Chromadorea</taxon>
        <taxon>Rhabditida</taxon>
        <taxon>Tylenchina</taxon>
        <taxon>Panagrolaimomorpha</taxon>
        <taxon>Strongyloidoidea</taxon>
        <taxon>Strongyloididae</taxon>
        <taxon>Strongyloides</taxon>
    </lineage>
</organism>
<evidence type="ECO:0000313" key="2">
    <source>
        <dbReference type="Proteomes" id="UP000035681"/>
    </source>
</evidence>
<proteinExistence type="predicted"/>
<dbReference type="Gene3D" id="3.90.215.10">
    <property type="entry name" value="Gamma Fibrinogen, chain A, domain 1"/>
    <property type="match status" value="1"/>
</dbReference>
<dbReference type="Proteomes" id="UP000035681">
    <property type="component" value="Unplaced"/>
</dbReference>
<dbReference type="WBParaSite" id="TCONS_00013126.p1">
    <property type="protein sequence ID" value="TCONS_00013126.p1"/>
    <property type="gene ID" value="XLOC_008928"/>
</dbReference>
<accession>A0A0K0E646</accession>
<dbReference type="PROSITE" id="PS51406">
    <property type="entry name" value="FIBRINOGEN_C_2"/>
    <property type="match status" value="1"/>
</dbReference>
<dbReference type="PANTHER" id="PTHR19143:SF444">
    <property type="entry name" value="PROTEIN SCABROUS"/>
    <property type="match status" value="1"/>
</dbReference>
<dbReference type="SUPFAM" id="SSF56496">
    <property type="entry name" value="Fibrinogen C-terminal domain-like"/>
    <property type="match status" value="1"/>
</dbReference>
<dbReference type="SMART" id="SM00186">
    <property type="entry name" value="FBG"/>
    <property type="match status" value="1"/>
</dbReference>
<dbReference type="PANTHER" id="PTHR19143">
    <property type="entry name" value="FIBRINOGEN/TENASCIN/ANGIOPOEITIN"/>
    <property type="match status" value="1"/>
</dbReference>
<protein>
    <submittedName>
        <fullName evidence="3 4">Fibrinogen C-terminal domain-containing protein</fullName>
    </submittedName>
</protein>
<dbReference type="Pfam" id="PF00147">
    <property type="entry name" value="Fibrinogen_C"/>
    <property type="match status" value="1"/>
</dbReference>
<dbReference type="InterPro" id="IPR050373">
    <property type="entry name" value="Fibrinogen_C-term_domain"/>
</dbReference>
<evidence type="ECO:0000259" key="1">
    <source>
        <dbReference type="PROSITE" id="PS51406"/>
    </source>
</evidence>
<dbReference type="InterPro" id="IPR036056">
    <property type="entry name" value="Fibrinogen-like_C"/>
</dbReference>
<keyword evidence="2" id="KW-1185">Reference proteome</keyword>
<evidence type="ECO:0000313" key="4">
    <source>
        <dbReference type="WBParaSite" id="TCONS_00013126.p1"/>
    </source>
</evidence>
<reference evidence="3" key="1">
    <citation type="submission" date="2015-08" db="UniProtKB">
        <authorList>
            <consortium name="WormBaseParasite"/>
        </authorList>
    </citation>
    <scope>IDENTIFICATION</scope>
</reference>
<sequence length="612" mass="67947">MKHIVIGVVVIALLLPYILAKYSLLLLLQEYDVGMGYLYNGSHCSPFWFTGLKCNIQLKICISLLSDKNAITQCQNQNGSPSNQWIDLGQVTNNSNSVQFSLTKYKDWINPLFIASNDDSFAGFSLSLEAYNINGNDVELIDSFTYQFAGPTDVSNSVPYTHQRNNTLLDPTLTKISWIVNGPVSAPTTTPKPQISGLFDCTDSPTTDGKLTLNYTGTLFDVYCDPGNNGASYTVIQARGPVNSSTDFDKKFNEYEDLIGTVEKNGNFWIGLKNINKITNNGRNYDLRIDLCCGDKPIKTLYYTSVLVGDSSTNYTLTCNALDKGIGLAYGPAGITDINMTFSTPEYYTSDTNGLPEEFCDILTDPSDGTVKWGSGGWWYGSCANNLNGKYIPNNNGSCATIDLTKEDSIKTSTTGIEMATSQIQQGNYQFDGISYDKMNMKFILTFLTLICLGKIATSYTLTILLSTLNVSGNLENGNKCSKFADVGIQCNPQPRICIEKLTIPSNDTEHCIGGYFQDLSILNGNKITFDSQKWYNSWYNPQIFKNLDTYEGFRLKLFIYNVDGTDYQKIGSLLWEFQKTDIGSTTPVKYTNTNKTNDKAIEEFSLSYSVK</sequence>
<name>A0A0K0E646_STRER</name>
<evidence type="ECO:0000313" key="3">
    <source>
        <dbReference type="WBParaSite" id="SSTP_0000497700.1"/>
    </source>
</evidence>
<feature type="domain" description="Fibrinogen C-terminal" evidence="1">
    <location>
        <begin position="192"/>
        <end position="391"/>
    </location>
</feature>
<dbReference type="AlphaFoldDB" id="A0A0K0E646"/>
<dbReference type="InterPro" id="IPR014716">
    <property type="entry name" value="Fibrinogen_a/b/g_C_1"/>
</dbReference>